<evidence type="ECO:0000256" key="7">
    <source>
        <dbReference type="ARBA" id="ARBA00022989"/>
    </source>
</evidence>
<evidence type="ECO:0000256" key="8">
    <source>
        <dbReference type="ARBA" id="ARBA00023136"/>
    </source>
</evidence>
<evidence type="ECO:0000256" key="2">
    <source>
        <dbReference type="ARBA" id="ARBA00009665"/>
    </source>
</evidence>
<protein>
    <submittedName>
        <fullName evidence="14">Uncharacterized protein</fullName>
    </submittedName>
</protein>
<dbReference type="EMBL" id="JAYMYQ010000001">
    <property type="protein sequence ID" value="KAK7362383.1"/>
    <property type="molecule type" value="Genomic_DNA"/>
</dbReference>
<feature type="region of interest" description="Disordered" evidence="10">
    <location>
        <begin position="246"/>
        <end position="275"/>
    </location>
</feature>
<proteinExistence type="inferred from homology"/>
<evidence type="ECO:0000256" key="3">
    <source>
        <dbReference type="ARBA" id="ARBA00022448"/>
    </source>
</evidence>
<dbReference type="GO" id="GO:0005886">
    <property type="term" value="C:plasma membrane"/>
    <property type="evidence" value="ECO:0007669"/>
    <property type="project" value="UniProtKB-SubCell"/>
</dbReference>
<evidence type="ECO:0000256" key="5">
    <source>
        <dbReference type="ARBA" id="ARBA00022592"/>
    </source>
</evidence>
<keyword evidence="8 11" id="KW-0472">Membrane</keyword>
<comment type="caution">
    <text evidence="14">The sequence shown here is derived from an EMBL/GenBank/DDBJ whole genome shotgun (WGS) entry which is preliminary data.</text>
</comment>
<evidence type="ECO:0000256" key="11">
    <source>
        <dbReference type="SAM" id="Phobius"/>
    </source>
</evidence>
<feature type="transmembrane region" description="Helical" evidence="11">
    <location>
        <begin position="640"/>
        <end position="657"/>
    </location>
</feature>
<dbReference type="PROSITE" id="PS51382">
    <property type="entry name" value="SPX"/>
    <property type="match status" value="1"/>
</dbReference>
<reference evidence="14 15" key="1">
    <citation type="submission" date="2024-01" db="EMBL/GenBank/DDBJ databases">
        <title>The genomes of 5 underutilized Papilionoideae crops provide insights into root nodulation and disease resistanc.</title>
        <authorList>
            <person name="Jiang F."/>
        </authorList>
    </citation>
    <scope>NUCLEOTIDE SEQUENCE [LARGE SCALE GENOMIC DNA]</scope>
    <source>
        <strain evidence="14">LVBAO_FW01</strain>
        <tissue evidence="14">Leaves</tissue>
    </source>
</reference>
<dbReference type="GO" id="GO:0016036">
    <property type="term" value="P:cellular response to phosphate starvation"/>
    <property type="evidence" value="ECO:0007669"/>
    <property type="project" value="TreeGrafter"/>
</dbReference>
<keyword evidence="6 11" id="KW-0812">Transmembrane</keyword>
<dbReference type="Proteomes" id="UP001367508">
    <property type="component" value="Unassembled WGS sequence"/>
</dbReference>
<dbReference type="Pfam" id="PF03124">
    <property type="entry name" value="EXS"/>
    <property type="match status" value="1"/>
</dbReference>
<name>A0AAN9N1Q6_CANGL</name>
<comment type="similarity">
    <text evidence="2">Belongs to the SYG1 (TC 2.A.94) family.</text>
</comment>
<feature type="transmembrane region" description="Helical" evidence="11">
    <location>
        <begin position="580"/>
        <end position="598"/>
    </location>
</feature>
<feature type="transmembrane region" description="Helical" evidence="11">
    <location>
        <begin position="775"/>
        <end position="791"/>
    </location>
</feature>
<dbReference type="GO" id="GO:0006817">
    <property type="term" value="P:phosphate ion transport"/>
    <property type="evidence" value="ECO:0007669"/>
    <property type="project" value="UniProtKB-KW"/>
</dbReference>
<dbReference type="InterPro" id="IPR034092">
    <property type="entry name" value="PHO1_SPX"/>
</dbReference>
<dbReference type="PROSITE" id="PS51380">
    <property type="entry name" value="EXS"/>
    <property type="match status" value="1"/>
</dbReference>
<evidence type="ECO:0000256" key="4">
    <source>
        <dbReference type="ARBA" id="ARBA00022475"/>
    </source>
</evidence>
<feature type="transmembrane region" description="Helical" evidence="11">
    <location>
        <begin position="678"/>
        <end position="694"/>
    </location>
</feature>
<feature type="domain" description="EXS" evidence="12">
    <location>
        <begin position="638"/>
        <end position="832"/>
    </location>
</feature>
<feature type="transmembrane region" description="Helical" evidence="11">
    <location>
        <begin position="430"/>
        <end position="454"/>
    </location>
</feature>
<dbReference type="Pfam" id="PF03105">
    <property type="entry name" value="SPX"/>
    <property type="match status" value="1"/>
</dbReference>
<keyword evidence="3" id="KW-0813">Transport</keyword>
<keyword evidence="4" id="KW-1003">Cell membrane</keyword>
<feature type="domain" description="SPX" evidence="13">
    <location>
        <begin position="58"/>
        <end position="379"/>
    </location>
</feature>
<feature type="transmembrane region" description="Helical" evidence="11">
    <location>
        <begin position="749"/>
        <end position="769"/>
    </location>
</feature>
<dbReference type="PANTHER" id="PTHR10783">
    <property type="entry name" value="XENOTROPIC AND POLYTROPIC RETROVIRUS RECEPTOR 1-RELATED"/>
    <property type="match status" value="1"/>
</dbReference>
<comment type="function">
    <text evidence="9">May transport inorganic phosphate (Pi).</text>
</comment>
<evidence type="ECO:0000256" key="6">
    <source>
        <dbReference type="ARBA" id="ARBA00022692"/>
    </source>
</evidence>
<evidence type="ECO:0000259" key="13">
    <source>
        <dbReference type="PROSITE" id="PS51382"/>
    </source>
</evidence>
<keyword evidence="15" id="KW-1185">Reference proteome</keyword>
<dbReference type="AlphaFoldDB" id="A0AAN9N1Q6"/>
<feature type="transmembrane region" description="Helical" evidence="11">
    <location>
        <begin position="515"/>
        <end position="534"/>
    </location>
</feature>
<feature type="transmembrane region" description="Helical" evidence="11">
    <location>
        <begin position="554"/>
        <end position="573"/>
    </location>
</feature>
<evidence type="ECO:0000313" key="14">
    <source>
        <dbReference type="EMBL" id="KAK7362383.1"/>
    </source>
</evidence>
<keyword evidence="7 11" id="KW-1133">Transmembrane helix</keyword>
<feature type="transmembrane region" description="Helical" evidence="11">
    <location>
        <begin position="474"/>
        <end position="494"/>
    </location>
</feature>
<dbReference type="GO" id="GO:0005802">
    <property type="term" value="C:trans-Golgi network"/>
    <property type="evidence" value="ECO:0007669"/>
    <property type="project" value="TreeGrafter"/>
</dbReference>
<gene>
    <name evidence="14" type="ORF">VNO77_04494</name>
</gene>
<evidence type="ECO:0000313" key="15">
    <source>
        <dbReference type="Proteomes" id="UP001367508"/>
    </source>
</evidence>
<accession>A0AAN9N1Q6</accession>
<feature type="compositionally biased region" description="Basic and acidic residues" evidence="10">
    <location>
        <begin position="259"/>
        <end position="275"/>
    </location>
</feature>
<comment type="subcellular location">
    <subcellularLocation>
        <location evidence="1">Cell membrane</location>
        <topology evidence="1">Multi-pass membrane protein</topology>
    </subcellularLocation>
</comment>
<evidence type="ECO:0000259" key="12">
    <source>
        <dbReference type="PROSITE" id="PS51380"/>
    </source>
</evidence>
<dbReference type="InterPro" id="IPR004342">
    <property type="entry name" value="EXS_C"/>
</dbReference>
<keyword evidence="5" id="KW-0592">Phosphate transport</keyword>
<organism evidence="14 15">
    <name type="scientific">Canavalia gladiata</name>
    <name type="common">Sword bean</name>
    <name type="synonym">Dolichos gladiatus</name>
    <dbReference type="NCBI Taxonomy" id="3824"/>
    <lineage>
        <taxon>Eukaryota</taxon>
        <taxon>Viridiplantae</taxon>
        <taxon>Streptophyta</taxon>
        <taxon>Embryophyta</taxon>
        <taxon>Tracheophyta</taxon>
        <taxon>Spermatophyta</taxon>
        <taxon>Magnoliopsida</taxon>
        <taxon>eudicotyledons</taxon>
        <taxon>Gunneridae</taxon>
        <taxon>Pentapetalae</taxon>
        <taxon>rosids</taxon>
        <taxon>fabids</taxon>
        <taxon>Fabales</taxon>
        <taxon>Fabaceae</taxon>
        <taxon>Papilionoideae</taxon>
        <taxon>50 kb inversion clade</taxon>
        <taxon>NPAAA clade</taxon>
        <taxon>indigoferoid/millettioid clade</taxon>
        <taxon>Phaseoleae</taxon>
        <taxon>Canavalia</taxon>
    </lineage>
</organism>
<dbReference type="PANTHER" id="PTHR10783:SF4">
    <property type="entry name" value="PHOSPHATE TRANSPORTER PHO1 HOMOLOG 3"/>
    <property type="match status" value="1"/>
</dbReference>
<dbReference type="InterPro" id="IPR004331">
    <property type="entry name" value="SPX_dom"/>
</dbReference>
<dbReference type="CDD" id="cd14476">
    <property type="entry name" value="SPX_PHO1_like"/>
    <property type="match status" value="1"/>
</dbReference>
<sequence>MCMHPYFFILHVYSQKGLNLTKVFHVALQDQRSNQSEQSFPLRSLLNIFGAIQRAQKMEFEEEYKSQMVAEWEEVYMDYNYLKAQLKEIQRLRQEKNTPEASVRDLRKKASLYRAFSGLTQQRHYHSLSSSQDDIENQPIMVHSVHRGESETYQTTFLMIAEEGSEYDLSFFKKLDDEFNKVNLFYKAKVEEVIKEAQMFNNQMDALIAFRIKVQNPTLSFHTPLEMIPTPAKFNRKVTVMEVIEEGSTHQEEIDDSEDDKRNAKQTEKQRIEVKEPNKFMGTRSDPLEVLNHVQLNNTLETPLSTIKGFLNISGHTEQNFTKKNLNDVEEQLKQSFIEFFRKLRALKSYCYLNTLAFSKIVKKYDKITSRGAAKVYMKMVDSSYLGSSDEVIKLMERVENAFVKHFYNSNRGKAMSKLIPKAKREKHRVTFSVGFLAGCAAALVLALVLIIRARDIMDHQGASEYMETLFPLNSVYGFVVLHMLMFAANLYFWRRYRVNYSFIFGFKQGTELGHNQLLLLSFGVAVLALTGVLSNLDMQIDPYTKDYKAMSELIPLFLLVFLVTILLCPLNIIYRSNRIFFLTCLFHCICAPLYKVTFPDFFLADQFTSQVQALRSLEFYVCYYGWGDFKLRRNSCNSNKVFITFSFIVAVVPYFSRLHQCLRRLYEEKDPVQGYNGLRYFLTIIAVCLRIAYGHKNGMVLEVLVWVFSISAAVASTYWDIVMDWGLLQIHSKNRLLRDKLAIPHKRVYFIAMVLNVLLRFAWLQTVLDFNVTFLHNQAVIFIVACLEIIRRGIWNFFRLENEHLNNVGKYRAFKSVPLPFNYDEDKVAPKDGKEKGCMLELAESA</sequence>
<evidence type="ECO:0000256" key="9">
    <source>
        <dbReference type="ARBA" id="ARBA00043939"/>
    </source>
</evidence>
<dbReference type="GO" id="GO:0000822">
    <property type="term" value="F:inositol hexakisphosphate binding"/>
    <property type="evidence" value="ECO:0007669"/>
    <property type="project" value="TreeGrafter"/>
</dbReference>
<feature type="transmembrane region" description="Helical" evidence="11">
    <location>
        <begin position="706"/>
        <end position="728"/>
    </location>
</feature>
<evidence type="ECO:0000256" key="10">
    <source>
        <dbReference type="SAM" id="MobiDB-lite"/>
    </source>
</evidence>
<evidence type="ECO:0000256" key="1">
    <source>
        <dbReference type="ARBA" id="ARBA00004651"/>
    </source>
</evidence>